<evidence type="ECO:0000313" key="2">
    <source>
        <dbReference type="Proteomes" id="UP000299102"/>
    </source>
</evidence>
<protein>
    <submittedName>
        <fullName evidence="1">Uncharacterized protein</fullName>
    </submittedName>
</protein>
<sequence>MALKADRHRRARDARREHAAGEFDPSLVIFFSLPVRTNREQEKKTLSGIHRDSATGTLNDRQIIDTLLIDGPLLWPCRTRRAAGAGAAGAAGPRDDVGVNAA</sequence>
<proteinExistence type="predicted"/>
<name>A0A4C1YC51_EUMVA</name>
<keyword evidence="2" id="KW-1185">Reference proteome</keyword>
<dbReference type="Proteomes" id="UP000299102">
    <property type="component" value="Unassembled WGS sequence"/>
</dbReference>
<organism evidence="1 2">
    <name type="scientific">Eumeta variegata</name>
    <name type="common">Bagworm moth</name>
    <name type="synonym">Eumeta japonica</name>
    <dbReference type="NCBI Taxonomy" id="151549"/>
    <lineage>
        <taxon>Eukaryota</taxon>
        <taxon>Metazoa</taxon>
        <taxon>Ecdysozoa</taxon>
        <taxon>Arthropoda</taxon>
        <taxon>Hexapoda</taxon>
        <taxon>Insecta</taxon>
        <taxon>Pterygota</taxon>
        <taxon>Neoptera</taxon>
        <taxon>Endopterygota</taxon>
        <taxon>Lepidoptera</taxon>
        <taxon>Glossata</taxon>
        <taxon>Ditrysia</taxon>
        <taxon>Tineoidea</taxon>
        <taxon>Psychidae</taxon>
        <taxon>Oiketicinae</taxon>
        <taxon>Eumeta</taxon>
    </lineage>
</organism>
<dbReference type="AlphaFoldDB" id="A0A4C1YC51"/>
<reference evidence="1 2" key="1">
    <citation type="journal article" date="2019" name="Commun. Biol.">
        <title>The bagworm genome reveals a unique fibroin gene that provides high tensile strength.</title>
        <authorList>
            <person name="Kono N."/>
            <person name="Nakamura H."/>
            <person name="Ohtoshi R."/>
            <person name="Tomita M."/>
            <person name="Numata K."/>
            <person name="Arakawa K."/>
        </authorList>
    </citation>
    <scope>NUCLEOTIDE SEQUENCE [LARGE SCALE GENOMIC DNA]</scope>
</reference>
<accession>A0A4C1YC51</accession>
<dbReference type="EMBL" id="BGZK01001144">
    <property type="protein sequence ID" value="GBP72412.1"/>
    <property type="molecule type" value="Genomic_DNA"/>
</dbReference>
<comment type="caution">
    <text evidence="1">The sequence shown here is derived from an EMBL/GenBank/DDBJ whole genome shotgun (WGS) entry which is preliminary data.</text>
</comment>
<evidence type="ECO:0000313" key="1">
    <source>
        <dbReference type="EMBL" id="GBP72412.1"/>
    </source>
</evidence>
<gene>
    <name evidence="1" type="ORF">EVAR_33103_1</name>
</gene>